<evidence type="ECO:0000256" key="3">
    <source>
        <dbReference type="ARBA" id="ARBA00022989"/>
    </source>
</evidence>
<dbReference type="Pfam" id="PF07291">
    <property type="entry name" value="MauE"/>
    <property type="match status" value="1"/>
</dbReference>
<dbReference type="OrthoDB" id="673785at2"/>
<dbReference type="Proteomes" id="UP000183200">
    <property type="component" value="Unassembled WGS sequence"/>
</dbReference>
<evidence type="ECO:0000313" key="7">
    <source>
        <dbReference type="EMBL" id="SDM21838.1"/>
    </source>
</evidence>
<keyword evidence="3 5" id="KW-1133">Transmembrane helix</keyword>
<dbReference type="UniPathway" id="UPA00895"/>
<accession>A0A1G9REZ9</accession>
<dbReference type="EMBL" id="FNGY01000003">
    <property type="protein sequence ID" value="SDM21838.1"/>
    <property type="molecule type" value="Genomic_DNA"/>
</dbReference>
<feature type="transmembrane region" description="Helical" evidence="5">
    <location>
        <begin position="72"/>
        <end position="96"/>
    </location>
</feature>
<dbReference type="GO" id="GO:0016020">
    <property type="term" value="C:membrane"/>
    <property type="evidence" value="ECO:0007669"/>
    <property type="project" value="UniProtKB-SubCell"/>
</dbReference>
<protein>
    <submittedName>
        <fullName evidence="7">Methylamine utilisation protein MauE</fullName>
    </submittedName>
</protein>
<reference evidence="8" key="1">
    <citation type="submission" date="2016-10" db="EMBL/GenBank/DDBJ databases">
        <authorList>
            <person name="Varghese N."/>
            <person name="Submissions S."/>
        </authorList>
    </citation>
    <scope>NUCLEOTIDE SEQUENCE [LARGE SCALE GENOMIC DNA]</scope>
    <source>
        <strain evidence="8">DSM 19110</strain>
    </source>
</reference>
<evidence type="ECO:0000259" key="6">
    <source>
        <dbReference type="Pfam" id="PF07291"/>
    </source>
</evidence>
<dbReference type="InterPro" id="IPR009908">
    <property type="entry name" value="Methylamine_util_MauE"/>
</dbReference>
<gene>
    <name evidence="7" type="ORF">SAMN05421820_103225</name>
</gene>
<feature type="domain" description="Methylamine utilisation protein MauE" evidence="6">
    <location>
        <begin position="3"/>
        <end position="130"/>
    </location>
</feature>
<feature type="transmembrane region" description="Helical" evidence="5">
    <location>
        <begin position="116"/>
        <end position="133"/>
    </location>
</feature>
<feature type="transmembrane region" description="Helical" evidence="5">
    <location>
        <begin position="6"/>
        <end position="23"/>
    </location>
</feature>
<name>A0A1G9REZ9_9SPHI</name>
<comment type="subcellular location">
    <subcellularLocation>
        <location evidence="1">Membrane</location>
        <topology evidence="1">Multi-pass membrane protein</topology>
    </subcellularLocation>
</comment>
<keyword evidence="4 5" id="KW-0472">Membrane</keyword>
<evidence type="ECO:0000256" key="4">
    <source>
        <dbReference type="ARBA" id="ARBA00023136"/>
    </source>
</evidence>
<evidence type="ECO:0000256" key="2">
    <source>
        <dbReference type="ARBA" id="ARBA00022692"/>
    </source>
</evidence>
<sequence>MVMSVLIYTIIVLFIALWIYAAVPKLRNIKYFKEVLKSQAIPKWTVPWLSWMLPVGELGTVVLLIVPETRLIGMYISLFMMVVFTVYVSGIIFRVYDIYPCPCGGVFSRIGWKKHFRVNLLLTLIAVVGVVLMEMRY</sequence>
<keyword evidence="2 5" id="KW-0812">Transmembrane</keyword>
<evidence type="ECO:0000256" key="5">
    <source>
        <dbReference type="SAM" id="Phobius"/>
    </source>
</evidence>
<dbReference type="AlphaFoldDB" id="A0A1G9REZ9"/>
<evidence type="ECO:0000256" key="1">
    <source>
        <dbReference type="ARBA" id="ARBA00004141"/>
    </source>
</evidence>
<dbReference type="GO" id="GO:0030416">
    <property type="term" value="P:methylamine metabolic process"/>
    <property type="evidence" value="ECO:0007669"/>
    <property type="project" value="InterPro"/>
</dbReference>
<feature type="transmembrane region" description="Helical" evidence="5">
    <location>
        <begin position="44"/>
        <end position="66"/>
    </location>
</feature>
<proteinExistence type="predicted"/>
<evidence type="ECO:0000313" key="8">
    <source>
        <dbReference type="Proteomes" id="UP000183200"/>
    </source>
</evidence>
<keyword evidence="8" id="KW-1185">Reference proteome</keyword>
<organism evidence="7 8">
    <name type="scientific">Pedobacter steynii</name>
    <dbReference type="NCBI Taxonomy" id="430522"/>
    <lineage>
        <taxon>Bacteria</taxon>
        <taxon>Pseudomonadati</taxon>
        <taxon>Bacteroidota</taxon>
        <taxon>Sphingobacteriia</taxon>
        <taxon>Sphingobacteriales</taxon>
        <taxon>Sphingobacteriaceae</taxon>
        <taxon>Pedobacter</taxon>
    </lineage>
</organism>
<dbReference type="STRING" id="430522.BFS30_01425"/>